<dbReference type="SFLD" id="SFLDG01129">
    <property type="entry name" value="C1.5:_HAD__Beta-PGM__Phosphata"/>
    <property type="match status" value="1"/>
</dbReference>
<keyword evidence="2" id="KW-0378">Hydrolase</keyword>
<dbReference type="HOGENOM" id="CLU_045011_8_3_9"/>
<dbReference type="AlphaFoldDB" id="F8FR14"/>
<evidence type="ECO:0000256" key="3">
    <source>
        <dbReference type="ARBA" id="ARBA00022842"/>
    </source>
</evidence>
<name>F8FR14_PAEMK</name>
<dbReference type="Pfam" id="PF00702">
    <property type="entry name" value="Hydrolase"/>
    <property type="match status" value="1"/>
</dbReference>
<reference evidence="5" key="1">
    <citation type="submission" date="2011-06" db="EMBL/GenBank/DDBJ databases">
        <title>Complete genome sequence of Paenibacillus mucilaginosus KNP414.</title>
        <authorList>
            <person name="Wang J."/>
            <person name="Hu S."/>
            <person name="Hu X."/>
            <person name="Zhang B."/>
            <person name="Dong D."/>
            <person name="Zhang S."/>
            <person name="Zhao K."/>
            <person name="Wu D."/>
        </authorList>
    </citation>
    <scope>NUCLEOTIDE SEQUENCE [LARGE SCALE GENOMIC DNA]</scope>
    <source>
        <strain evidence="5">KNP414</strain>
    </source>
</reference>
<evidence type="ECO:0000256" key="2">
    <source>
        <dbReference type="ARBA" id="ARBA00022801"/>
    </source>
</evidence>
<organism evidence="4 5">
    <name type="scientific">Paenibacillus mucilaginosus (strain KNP414)</name>
    <dbReference type="NCBI Taxonomy" id="1036673"/>
    <lineage>
        <taxon>Bacteria</taxon>
        <taxon>Bacillati</taxon>
        <taxon>Bacillota</taxon>
        <taxon>Bacilli</taxon>
        <taxon>Bacillales</taxon>
        <taxon>Paenibacillaceae</taxon>
        <taxon>Paenibacillus</taxon>
    </lineage>
</organism>
<proteinExistence type="predicted"/>
<dbReference type="NCBIfam" id="TIGR01549">
    <property type="entry name" value="HAD-SF-IA-v1"/>
    <property type="match status" value="1"/>
</dbReference>
<dbReference type="InterPro" id="IPR036412">
    <property type="entry name" value="HAD-like_sf"/>
</dbReference>
<dbReference type="Gene3D" id="1.10.150.400">
    <property type="match status" value="1"/>
</dbReference>
<dbReference type="GO" id="GO:0016787">
    <property type="term" value="F:hydrolase activity"/>
    <property type="evidence" value="ECO:0007669"/>
    <property type="project" value="UniProtKB-KW"/>
</dbReference>
<dbReference type="SUPFAM" id="SSF56784">
    <property type="entry name" value="HAD-like"/>
    <property type="match status" value="1"/>
</dbReference>
<comment type="cofactor">
    <cofactor evidence="1">
        <name>Mg(2+)</name>
        <dbReference type="ChEBI" id="CHEBI:18420"/>
    </cofactor>
</comment>
<dbReference type="KEGG" id="pms:KNP414_01890"/>
<dbReference type="InterPro" id="IPR051400">
    <property type="entry name" value="HAD-like_hydrolase"/>
</dbReference>
<evidence type="ECO:0000313" key="5">
    <source>
        <dbReference type="Proteomes" id="UP000006620"/>
    </source>
</evidence>
<evidence type="ECO:0000313" key="4">
    <source>
        <dbReference type="EMBL" id="AEI40452.1"/>
    </source>
</evidence>
<reference evidence="4 5" key="2">
    <citation type="journal article" date="2013" name="Genome Announc.">
        <title>Genome Sequence of Growth-Improving Paenibacillus mucilaginosus Strain KNP414.</title>
        <authorList>
            <person name="Lu J.J."/>
            <person name="Wang J.F."/>
            <person name="Hu X.F."/>
        </authorList>
    </citation>
    <scope>NUCLEOTIDE SEQUENCE [LARGE SCALE GENOMIC DNA]</scope>
    <source>
        <strain evidence="4 5">KNP414</strain>
    </source>
</reference>
<sequence length="248" mass="27649">MAIRAITLDLWDTLYHDCPVRDGIRRRRREELIHQRLYELGYAVERARLNAAIRRAADTSRKQWDEEYYTPGAQERLLFTLAHMQIALSPNELIRLSEEVAEIGCSYPPLPFEETKKTIAELACVFPLAIISDTGQTSGDALRRVLQRDGLLDYFKVLTFSDETGASKPHARAFVLTLEKLGVSPGEAVHIGDHETKDCLGALNAGMRTIHLAPRPSPSLEPNSGYYHLEGIGQVPGLLSSLSVEAGR</sequence>
<dbReference type="PANTHER" id="PTHR46470">
    <property type="entry name" value="N-ACYLNEURAMINATE-9-PHOSPHATASE"/>
    <property type="match status" value="1"/>
</dbReference>
<keyword evidence="3" id="KW-0460">Magnesium</keyword>
<dbReference type="Gene3D" id="3.40.50.1000">
    <property type="entry name" value="HAD superfamily/HAD-like"/>
    <property type="match status" value="1"/>
</dbReference>
<evidence type="ECO:0000256" key="1">
    <source>
        <dbReference type="ARBA" id="ARBA00001946"/>
    </source>
</evidence>
<accession>F8FR14</accession>
<dbReference type="InterPro" id="IPR023214">
    <property type="entry name" value="HAD_sf"/>
</dbReference>
<protein>
    <submittedName>
        <fullName evidence="4">Haloacid dehalogenase superfamily enzyme, subfamily IA</fullName>
    </submittedName>
</protein>
<dbReference type="InterPro" id="IPR006439">
    <property type="entry name" value="HAD-SF_hydro_IA"/>
</dbReference>
<dbReference type="PATRIC" id="fig|1036673.3.peg.1685"/>
<dbReference type="EMBL" id="CP002869">
    <property type="protein sequence ID" value="AEI40452.1"/>
    <property type="molecule type" value="Genomic_DNA"/>
</dbReference>
<dbReference type="SFLD" id="SFLDS00003">
    <property type="entry name" value="Haloacid_Dehalogenase"/>
    <property type="match status" value="1"/>
</dbReference>
<dbReference type="Proteomes" id="UP000006620">
    <property type="component" value="Chromosome"/>
</dbReference>
<gene>
    <name evidence="4" type="ordered locus">KNP414_01890</name>
</gene>
<dbReference type="RefSeq" id="WP_013915614.1">
    <property type="nucleotide sequence ID" value="NC_015690.1"/>
</dbReference>
<dbReference type="GO" id="GO:0044281">
    <property type="term" value="P:small molecule metabolic process"/>
    <property type="evidence" value="ECO:0007669"/>
    <property type="project" value="UniProtKB-ARBA"/>
</dbReference>